<proteinExistence type="predicted"/>
<organism evidence="2 3">
    <name type="scientific">Anaerocolumna sedimenticola</name>
    <dbReference type="NCBI Taxonomy" id="2696063"/>
    <lineage>
        <taxon>Bacteria</taxon>
        <taxon>Bacillati</taxon>
        <taxon>Bacillota</taxon>
        <taxon>Clostridia</taxon>
        <taxon>Lachnospirales</taxon>
        <taxon>Lachnospiraceae</taxon>
        <taxon>Anaerocolumna</taxon>
    </lineage>
</organism>
<name>A0A6P1TNF4_9FIRM</name>
<evidence type="ECO:0000313" key="3">
    <source>
        <dbReference type="Proteomes" id="UP000464314"/>
    </source>
</evidence>
<gene>
    <name evidence="2" type="ORF">Ana3638_12070</name>
</gene>
<dbReference type="RefSeq" id="WP_161838246.1">
    <property type="nucleotide sequence ID" value="NZ_CP048000.1"/>
</dbReference>
<dbReference type="Proteomes" id="UP000464314">
    <property type="component" value="Chromosome"/>
</dbReference>
<reference evidence="2 3" key="1">
    <citation type="submission" date="2020-01" db="EMBL/GenBank/DDBJ databases">
        <title>Genome analysis of Anaerocolumna sp. CBA3638.</title>
        <authorList>
            <person name="Kim J."/>
            <person name="Roh S.W."/>
        </authorList>
    </citation>
    <scope>NUCLEOTIDE SEQUENCE [LARGE SCALE GENOMIC DNA]</scope>
    <source>
        <strain evidence="2 3">CBA3638</strain>
    </source>
</reference>
<evidence type="ECO:0000259" key="1">
    <source>
        <dbReference type="PROSITE" id="PS50930"/>
    </source>
</evidence>
<dbReference type="KEGG" id="anr:Ana3638_12070"/>
<dbReference type="InterPro" id="IPR046947">
    <property type="entry name" value="LytR-like"/>
</dbReference>
<dbReference type="Pfam" id="PF04397">
    <property type="entry name" value="LytTR"/>
    <property type="match status" value="1"/>
</dbReference>
<sequence length="145" mass="16970">MRIKIEQSKEINETEITIKCQNQTEEVDRIVSAIQLLNHTITGKAEGKTYFIKLEDILYFDTVDERVFIYTKDRVYETGLRLYEIEEKFMDTSVIRVSKSAILNLMKVEQVTPLLNGRIKAILQNGESIIISRQYIHIFKRKLGI</sequence>
<dbReference type="Gene3D" id="2.40.50.1020">
    <property type="entry name" value="LytTr DNA-binding domain"/>
    <property type="match status" value="1"/>
</dbReference>
<dbReference type="PANTHER" id="PTHR37299:SF4">
    <property type="entry name" value="TRANSCRIPTIONAL REGULATOR"/>
    <property type="match status" value="1"/>
</dbReference>
<accession>A0A6P1TNF4</accession>
<keyword evidence="3" id="KW-1185">Reference proteome</keyword>
<dbReference type="SMART" id="SM00850">
    <property type="entry name" value="LytTR"/>
    <property type="match status" value="1"/>
</dbReference>
<dbReference type="PROSITE" id="PS50930">
    <property type="entry name" value="HTH_LYTTR"/>
    <property type="match status" value="1"/>
</dbReference>
<dbReference type="GO" id="GO:0003677">
    <property type="term" value="F:DNA binding"/>
    <property type="evidence" value="ECO:0007669"/>
    <property type="project" value="InterPro"/>
</dbReference>
<feature type="domain" description="HTH LytTR-type" evidence="1">
    <location>
        <begin position="41"/>
        <end position="145"/>
    </location>
</feature>
<protein>
    <submittedName>
        <fullName evidence="2">LytTR family transcriptional regulator</fullName>
    </submittedName>
</protein>
<dbReference type="AlphaFoldDB" id="A0A6P1TNF4"/>
<dbReference type="GO" id="GO:0000156">
    <property type="term" value="F:phosphorelay response regulator activity"/>
    <property type="evidence" value="ECO:0007669"/>
    <property type="project" value="InterPro"/>
</dbReference>
<dbReference type="EMBL" id="CP048000">
    <property type="protein sequence ID" value="QHQ61421.1"/>
    <property type="molecule type" value="Genomic_DNA"/>
</dbReference>
<dbReference type="PANTHER" id="PTHR37299">
    <property type="entry name" value="TRANSCRIPTIONAL REGULATOR-RELATED"/>
    <property type="match status" value="1"/>
</dbReference>
<dbReference type="InterPro" id="IPR007492">
    <property type="entry name" value="LytTR_DNA-bd_dom"/>
</dbReference>
<evidence type="ECO:0000313" key="2">
    <source>
        <dbReference type="EMBL" id="QHQ61421.1"/>
    </source>
</evidence>